<proteinExistence type="predicted"/>
<dbReference type="InterPro" id="IPR007238">
    <property type="entry name" value="DNA_primase_lsu_euk/arc"/>
</dbReference>
<accession>A0A7J0FFE6</accession>
<dbReference type="EMBL" id="BJWL01000011">
    <property type="protein sequence ID" value="GFY97430.1"/>
    <property type="molecule type" value="Genomic_DNA"/>
</dbReference>
<protein>
    <submittedName>
        <fullName evidence="1">DNA primase, large subunit family</fullName>
    </submittedName>
</protein>
<dbReference type="PANTHER" id="PTHR10537">
    <property type="entry name" value="DNA PRIMASE LARGE SUBUNIT"/>
    <property type="match status" value="1"/>
</dbReference>
<dbReference type="GO" id="GO:0006269">
    <property type="term" value="P:DNA replication, synthesis of primer"/>
    <property type="evidence" value="ECO:0007669"/>
    <property type="project" value="UniProtKB-KW"/>
</dbReference>
<dbReference type="PANTHER" id="PTHR10537:SF3">
    <property type="entry name" value="DNA PRIMASE LARGE SUBUNIT"/>
    <property type="match status" value="1"/>
</dbReference>
<dbReference type="GO" id="GO:0006270">
    <property type="term" value="P:DNA replication initiation"/>
    <property type="evidence" value="ECO:0007669"/>
    <property type="project" value="TreeGrafter"/>
</dbReference>
<dbReference type="AlphaFoldDB" id="A0A7J0FFE6"/>
<comment type="caution">
    <text evidence="1">The sequence shown here is derived from an EMBL/GenBank/DDBJ whole genome shotgun (WGS) entry which is preliminary data.</text>
</comment>
<dbReference type="GO" id="GO:0046872">
    <property type="term" value="F:metal ion binding"/>
    <property type="evidence" value="ECO:0007669"/>
    <property type="project" value="UniProtKB-KW"/>
</dbReference>
<reference evidence="1 2" key="1">
    <citation type="submission" date="2019-07" db="EMBL/GenBank/DDBJ databases">
        <title>De Novo Assembly of kiwifruit Actinidia rufa.</title>
        <authorList>
            <person name="Sugita-Konishi S."/>
            <person name="Sato K."/>
            <person name="Mori E."/>
            <person name="Abe Y."/>
            <person name="Kisaki G."/>
            <person name="Hamano K."/>
            <person name="Suezawa K."/>
            <person name="Otani M."/>
            <person name="Fukuda T."/>
            <person name="Manabe T."/>
            <person name="Gomi K."/>
            <person name="Tabuchi M."/>
            <person name="Akimitsu K."/>
            <person name="Kataoka I."/>
        </authorList>
    </citation>
    <scope>NUCLEOTIDE SEQUENCE [LARGE SCALE GENOMIC DNA]</scope>
    <source>
        <strain evidence="2">cv. Fuchu</strain>
    </source>
</reference>
<dbReference type="GO" id="GO:0051539">
    <property type="term" value="F:4 iron, 4 sulfur cluster binding"/>
    <property type="evidence" value="ECO:0007669"/>
    <property type="project" value="UniProtKB-KW"/>
</dbReference>
<dbReference type="GO" id="GO:0005658">
    <property type="term" value="C:alpha DNA polymerase:primase complex"/>
    <property type="evidence" value="ECO:0007669"/>
    <property type="project" value="TreeGrafter"/>
</dbReference>
<gene>
    <name evidence="1" type="ORF">Acr_11g0017360</name>
</gene>
<dbReference type="OrthoDB" id="1731578at2759"/>
<name>A0A7J0FFE6_9ERIC</name>
<sequence length="308" mass="35049">MEAFEKLDRERGYGYDRGMEEEDQAWYDRVSIAFRKWTSTIKEREKDRLTPIVEALSISYLGPGYSQPREFADIFLKYIDQAAKSSFPLCYLRHLFDKVAAERFDKEYAYSIRHNYGKEGRENGIALLSAVLSSLENLRAAIGNRAMEEVIDKVQALSGQKIVFGVLACTLTFEAVHGSSCDAGINHPNQYFIDSQKILQRILPDAFARALPLSRVCVLQWKSVQEGSLSLLMIPRPKEMKNLGLVMVERALSHVEMKNKEAAYQAWLGYYNSSKVVGRDKYKLVELANEFNRSKGATLQQIPKLVLG</sequence>
<evidence type="ECO:0000313" key="2">
    <source>
        <dbReference type="Proteomes" id="UP000585474"/>
    </source>
</evidence>
<organism evidence="1 2">
    <name type="scientific">Actinidia rufa</name>
    <dbReference type="NCBI Taxonomy" id="165716"/>
    <lineage>
        <taxon>Eukaryota</taxon>
        <taxon>Viridiplantae</taxon>
        <taxon>Streptophyta</taxon>
        <taxon>Embryophyta</taxon>
        <taxon>Tracheophyta</taxon>
        <taxon>Spermatophyta</taxon>
        <taxon>Magnoliopsida</taxon>
        <taxon>eudicotyledons</taxon>
        <taxon>Gunneridae</taxon>
        <taxon>Pentapetalae</taxon>
        <taxon>asterids</taxon>
        <taxon>Ericales</taxon>
        <taxon>Actinidiaceae</taxon>
        <taxon>Actinidia</taxon>
    </lineage>
</organism>
<keyword evidence="2" id="KW-1185">Reference proteome</keyword>
<dbReference type="Proteomes" id="UP000585474">
    <property type="component" value="Unassembled WGS sequence"/>
</dbReference>
<evidence type="ECO:0000313" key="1">
    <source>
        <dbReference type="EMBL" id="GFY97430.1"/>
    </source>
</evidence>